<dbReference type="Pfam" id="PF13075">
    <property type="entry name" value="DUF3939"/>
    <property type="match status" value="1"/>
</dbReference>
<keyword evidence="1" id="KW-0812">Transmembrane</keyword>
<protein>
    <submittedName>
        <fullName evidence="2">AtpZ/AtpI family protein</fullName>
    </submittedName>
</protein>
<dbReference type="InterPro" id="IPR025071">
    <property type="entry name" value="DUF3939"/>
</dbReference>
<proteinExistence type="predicted"/>
<dbReference type="Pfam" id="PF09527">
    <property type="entry name" value="ATPase_gene1"/>
    <property type="match status" value="1"/>
</dbReference>
<accession>A0ABS1TTC6</accession>
<dbReference type="Proteomes" id="UP000623967">
    <property type="component" value="Unassembled WGS sequence"/>
</dbReference>
<organism evidence="2 3">
    <name type="scientific">Neobacillus paridis</name>
    <dbReference type="NCBI Taxonomy" id="2803862"/>
    <lineage>
        <taxon>Bacteria</taxon>
        <taxon>Bacillati</taxon>
        <taxon>Bacillota</taxon>
        <taxon>Bacilli</taxon>
        <taxon>Bacillales</taxon>
        <taxon>Bacillaceae</taxon>
        <taxon>Neobacillus</taxon>
    </lineage>
</organism>
<feature type="transmembrane region" description="Helical" evidence="1">
    <location>
        <begin position="36"/>
        <end position="58"/>
    </location>
</feature>
<keyword evidence="3" id="KW-1185">Reference proteome</keyword>
<name>A0ABS1TTC6_9BACI</name>
<reference evidence="2 3" key="1">
    <citation type="submission" date="2021-01" db="EMBL/GenBank/DDBJ databases">
        <title>Genome public.</title>
        <authorList>
            <person name="Liu C."/>
            <person name="Sun Q."/>
        </authorList>
    </citation>
    <scope>NUCLEOTIDE SEQUENCE [LARGE SCALE GENOMIC DNA]</scope>
    <source>
        <strain evidence="2 3">YIM B02564</strain>
    </source>
</reference>
<keyword evidence="1" id="KW-0472">Membrane</keyword>
<sequence>MKALSFSVAFAITFVICVYGGFKLGSSLDDRFVSSPIFTVIGALLGIGTASVISYFVIYKHLKATKVKEIDNKQLAVSKETTAKQHYPIIDVSIDEVRQAIRKFSDQLPNGVYRTILVKEDHSIDFNQLAPILGGIPAKKFYMSKETYDIFEENEKHIPPAMDMVQKAVDQYVKEHKEYPILDFDPERRVNYYQLTQEKFLKKAPDIQFYITDMDGLITHIKPKRKNTSRY</sequence>
<keyword evidence="1" id="KW-1133">Transmembrane helix</keyword>
<dbReference type="EMBL" id="JAESWB010000319">
    <property type="protein sequence ID" value="MBL4954289.1"/>
    <property type="molecule type" value="Genomic_DNA"/>
</dbReference>
<dbReference type="InterPro" id="IPR032820">
    <property type="entry name" value="ATPase_put"/>
</dbReference>
<dbReference type="RefSeq" id="WP_202655547.1">
    <property type="nucleotide sequence ID" value="NZ_JAESWB010000319.1"/>
</dbReference>
<gene>
    <name evidence="2" type="ORF">JK635_19190</name>
</gene>
<evidence type="ECO:0000313" key="3">
    <source>
        <dbReference type="Proteomes" id="UP000623967"/>
    </source>
</evidence>
<evidence type="ECO:0000313" key="2">
    <source>
        <dbReference type="EMBL" id="MBL4954289.1"/>
    </source>
</evidence>
<comment type="caution">
    <text evidence="2">The sequence shown here is derived from an EMBL/GenBank/DDBJ whole genome shotgun (WGS) entry which is preliminary data.</text>
</comment>
<evidence type="ECO:0000256" key="1">
    <source>
        <dbReference type="SAM" id="Phobius"/>
    </source>
</evidence>